<dbReference type="GO" id="GO:0055070">
    <property type="term" value="P:copper ion homeostasis"/>
    <property type="evidence" value="ECO:0007669"/>
    <property type="project" value="TreeGrafter"/>
</dbReference>
<dbReference type="PROSITE" id="PS50846">
    <property type="entry name" value="HMA_2"/>
    <property type="match status" value="1"/>
</dbReference>
<dbReference type="GO" id="GO:0016887">
    <property type="term" value="F:ATP hydrolysis activity"/>
    <property type="evidence" value="ECO:0007669"/>
    <property type="project" value="InterPro"/>
</dbReference>
<sequence>MKNDKCLHCNSKISKENIKFCCFGCESAFKIINALNLNDYYSYCKTLYNTTPMKVQEFKNELNYQNSIKHIFEKQFEINLLVEGIQCGSCIWLIEKTLKTDPLVTHARVNLSTNRLHIAWNGEKNDYLKFIEIIQKLGYKLLPVDHDITEDKDDIKEKSILRGIAVSGFATVQLMMIVMGIWFADNFGSMGEYTRKILHLFSMIIAIPCIIYSGSLFFKNAFSTLKAGRNNMDVPISIGIIATTLISIEEFIRGGDYTYFDSATMLILALLIGRSLDIHSRHKAREKARQLILQQSNTVTIFEDGKLGAIAFVSVGEKIPVDGVILEGKSEVDNSLITGETTPINVAEGDYVYAGTVNLLVPIKIRITKFGDSTVLGEIIKLIEIAEQGRAKYVMLADRIAGYYTPVVLLLSALTFIGWLIYNYDAINALLNAVAVLIITCPCALGLAVPIVQIIASSRLMERGILLKSQDALEKIANIKTIVFDKTGTLTYGKLKLINSQQIADPTMQLIASLAAKSKHPISIALRAEYDGDIIDLQVDEIKGMGLSAKYKDEKLLLGSKDLCNIDKKLIIEDGVTEIWFKQGEKNPIRLLFSDEIRNEAKLVIDKLKSKYNIWILSGDKRSVVTRVANGLGIENYTAEIKPQEKYDFVSNLEYCMMVGDGLNDSAALKKAYVSMSPSSAIDIAQNNADIIYQKDLFGILETIEVAFKADQLVKQNLSMAILYNIITIPIAILGYINPMFAAIAMSLSSLCVIINSLRLNRK</sequence>
<dbReference type="InterPro" id="IPR006121">
    <property type="entry name" value="HMA_dom"/>
</dbReference>
<dbReference type="Gene3D" id="3.40.1110.10">
    <property type="entry name" value="Calcium-transporting ATPase, cytoplasmic domain N"/>
    <property type="match status" value="1"/>
</dbReference>
<dbReference type="PRINTS" id="PR00119">
    <property type="entry name" value="CATATPASE"/>
</dbReference>
<keyword evidence="14 15" id="KW-0472">Membrane</keyword>
<evidence type="ECO:0000256" key="2">
    <source>
        <dbReference type="ARBA" id="ARBA00006024"/>
    </source>
</evidence>
<feature type="transmembrane region" description="Helical" evidence="15">
    <location>
        <begin position="400"/>
        <end position="422"/>
    </location>
</feature>
<evidence type="ECO:0000256" key="3">
    <source>
        <dbReference type="ARBA" id="ARBA00022448"/>
    </source>
</evidence>
<feature type="transmembrane region" description="Helical" evidence="15">
    <location>
        <begin position="196"/>
        <end position="222"/>
    </location>
</feature>
<keyword evidence="18" id="KW-1185">Reference proteome</keyword>
<dbReference type="Pfam" id="PF00403">
    <property type="entry name" value="HMA"/>
    <property type="match status" value="1"/>
</dbReference>
<evidence type="ECO:0000313" key="17">
    <source>
        <dbReference type="EMBL" id="ETO16891.1"/>
    </source>
</evidence>
<feature type="domain" description="HMA" evidence="16">
    <location>
        <begin position="76"/>
        <end position="142"/>
    </location>
</feature>
<dbReference type="GO" id="GO:0005524">
    <property type="term" value="F:ATP binding"/>
    <property type="evidence" value="ECO:0007669"/>
    <property type="project" value="UniProtKB-UniRule"/>
</dbReference>
<keyword evidence="3" id="KW-0813">Transport</keyword>
<keyword evidence="11" id="KW-1278">Translocase</keyword>
<dbReference type="InterPro" id="IPR023298">
    <property type="entry name" value="ATPase_P-typ_TM_dom_sf"/>
</dbReference>
<feature type="transmembrane region" description="Helical" evidence="15">
    <location>
        <begin position="743"/>
        <end position="760"/>
    </location>
</feature>
<comment type="similarity">
    <text evidence="2 15">Belongs to the cation transport ATPase (P-type) (TC 3.A.3) family. Type IB subfamily.</text>
</comment>
<dbReference type="PROSITE" id="PS01229">
    <property type="entry name" value="COF_2"/>
    <property type="match status" value="1"/>
</dbReference>
<keyword evidence="7 15" id="KW-0479">Metal-binding</keyword>
<dbReference type="InterPro" id="IPR036163">
    <property type="entry name" value="HMA_dom_sf"/>
</dbReference>
<dbReference type="InterPro" id="IPR036412">
    <property type="entry name" value="HAD-like_sf"/>
</dbReference>
<evidence type="ECO:0000256" key="9">
    <source>
        <dbReference type="ARBA" id="ARBA00022840"/>
    </source>
</evidence>
<keyword evidence="8 15" id="KW-0547">Nucleotide-binding</keyword>
<dbReference type="InterPro" id="IPR027256">
    <property type="entry name" value="P-typ_ATPase_IB"/>
</dbReference>
<dbReference type="SUPFAM" id="SSF56784">
    <property type="entry name" value="HAD-like"/>
    <property type="match status" value="1"/>
</dbReference>
<evidence type="ECO:0000256" key="7">
    <source>
        <dbReference type="ARBA" id="ARBA00022723"/>
    </source>
</evidence>
<gene>
    <name evidence="17" type="ORF">RFI_20446</name>
</gene>
<evidence type="ECO:0000256" key="10">
    <source>
        <dbReference type="ARBA" id="ARBA00022842"/>
    </source>
</evidence>
<evidence type="ECO:0000256" key="13">
    <source>
        <dbReference type="ARBA" id="ARBA00023065"/>
    </source>
</evidence>
<protein>
    <submittedName>
        <fullName evidence="17">Nitrogen fixation protein FixI (Coupling cation pump)</fullName>
    </submittedName>
</protein>
<evidence type="ECO:0000313" key="18">
    <source>
        <dbReference type="Proteomes" id="UP000023152"/>
    </source>
</evidence>
<dbReference type="Proteomes" id="UP000023152">
    <property type="component" value="Unassembled WGS sequence"/>
</dbReference>
<dbReference type="NCBIfam" id="TIGR01511">
    <property type="entry name" value="ATPase-IB1_Cu"/>
    <property type="match status" value="1"/>
</dbReference>
<dbReference type="SUPFAM" id="SSF81653">
    <property type="entry name" value="Calcium ATPase, transduction domain A"/>
    <property type="match status" value="1"/>
</dbReference>
<dbReference type="GO" id="GO:0005507">
    <property type="term" value="F:copper ion binding"/>
    <property type="evidence" value="ECO:0007669"/>
    <property type="project" value="TreeGrafter"/>
</dbReference>
<reference evidence="17 18" key="1">
    <citation type="journal article" date="2013" name="Curr. Biol.">
        <title>The Genome of the Foraminiferan Reticulomyxa filosa.</title>
        <authorList>
            <person name="Glockner G."/>
            <person name="Hulsmann N."/>
            <person name="Schleicher M."/>
            <person name="Noegel A.A."/>
            <person name="Eichinger L."/>
            <person name="Gallinger C."/>
            <person name="Pawlowski J."/>
            <person name="Sierra R."/>
            <person name="Euteneuer U."/>
            <person name="Pillet L."/>
            <person name="Moustafa A."/>
            <person name="Platzer M."/>
            <person name="Groth M."/>
            <person name="Szafranski K."/>
            <person name="Schliwa M."/>
        </authorList>
    </citation>
    <scope>NUCLEOTIDE SEQUENCE [LARGE SCALE GENOMIC DNA]</scope>
</reference>
<evidence type="ECO:0000256" key="12">
    <source>
        <dbReference type="ARBA" id="ARBA00022989"/>
    </source>
</evidence>
<dbReference type="PROSITE" id="PS01047">
    <property type="entry name" value="HMA_1"/>
    <property type="match status" value="1"/>
</dbReference>
<dbReference type="PANTHER" id="PTHR43520:SF5">
    <property type="entry name" value="CATION-TRANSPORTING P-TYPE ATPASE-RELATED"/>
    <property type="match status" value="1"/>
</dbReference>
<dbReference type="InterPro" id="IPR023214">
    <property type="entry name" value="HAD_sf"/>
</dbReference>
<evidence type="ECO:0000256" key="15">
    <source>
        <dbReference type="RuleBase" id="RU362081"/>
    </source>
</evidence>
<dbReference type="Gene3D" id="3.30.70.100">
    <property type="match status" value="1"/>
</dbReference>
<dbReference type="AlphaFoldDB" id="X6MTD9"/>
<dbReference type="SUPFAM" id="SSF81665">
    <property type="entry name" value="Calcium ATPase, transmembrane domain M"/>
    <property type="match status" value="1"/>
</dbReference>
<dbReference type="NCBIfam" id="TIGR01494">
    <property type="entry name" value="ATPase_P-type"/>
    <property type="match status" value="1"/>
</dbReference>
<comment type="caution">
    <text evidence="17">The sequence shown here is derived from an EMBL/GenBank/DDBJ whole genome shotgun (WGS) entry which is preliminary data.</text>
</comment>
<dbReference type="CDD" id="cd00371">
    <property type="entry name" value="HMA"/>
    <property type="match status" value="1"/>
</dbReference>
<dbReference type="Pfam" id="PF00702">
    <property type="entry name" value="Hydrolase"/>
    <property type="match status" value="1"/>
</dbReference>
<dbReference type="InterPro" id="IPR008250">
    <property type="entry name" value="ATPase_P-typ_transduc_dom_A_sf"/>
</dbReference>
<keyword evidence="9 15" id="KW-0067">ATP-binding</keyword>
<dbReference type="Gene3D" id="2.70.150.10">
    <property type="entry name" value="Calcium-transporting ATPase, cytoplasmic transduction domain A"/>
    <property type="match status" value="1"/>
</dbReference>
<accession>X6MTD9</accession>
<dbReference type="Gene3D" id="3.40.50.1000">
    <property type="entry name" value="HAD superfamily/HAD-like"/>
    <property type="match status" value="1"/>
</dbReference>
<organism evidence="17 18">
    <name type="scientific">Reticulomyxa filosa</name>
    <dbReference type="NCBI Taxonomy" id="46433"/>
    <lineage>
        <taxon>Eukaryota</taxon>
        <taxon>Sar</taxon>
        <taxon>Rhizaria</taxon>
        <taxon>Retaria</taxon>
        <taxon>Foraminifera</taxon>
        <taxon>Monothalamids</taxon>
        <taxon>Reticulomyxidae</taxon>
        <taxon>Reticulomyxa</taxon>
    </lineage>
</organism>
<dbReference type="PROSITE" id="PS00154">
    <property type="entry name" value="ATPASE_E1_E2"/>
    <property type="match status" value="1"/>
</dbReference>
<evidence type="ECO:0000256" key="4">
    <source>
        <dbReference type="ARBA" id="ARBA00022475"/>
    </source>
</evidence>
<feature type="transmembrane region" description="Helical" evidence="15">
    <location>
        <begin position="160"/>
        <end position="184"/>
    </location>
</feature>
<evidence type="ECO:0000256" key="14">
    <source>
        <dbReference type="ARBA" id="ARBA00023136"/>
    </source>
</evidence>
<evidence type="ECO:0000259" key="16">
    <source>
        <dbReference type="PROSITE" id="PS50846"/>
    </source>
</evidence>
<feature type="transmembrane region" description="Helical" evidence="15">
    <location>
        <begin position="434"/>
        <end position="456"/>
    </location>
</feature>
<dbReference type="NCBIfam" id="TIGR01512">
    <property type="entry name" value="ATPase-IB2_Cd"/>
    <property type="match status" value="1"/>
</dbReference>
<evidence type="ECO:0000256" key="8">
    <source>
        <dbReference type="ARBA" id="ARBA00022741"/>
    </source>
</evidence>
<dbReference type="SUPFAM" id="SSF55008">
    <property type="entry name" value="HMA, heavy metal-associated domain"/>
    <property type="match status" value="1"/>
</dbReference>
<keyword evidence="6 15" id="KW-0812">Transmembrane</keyword>
<name>X6MTD9_RETFI</name>
<evidence type="ECO:0000256" key="5">
    <source>
        <dbReference type="ARBA" id="ARBA00022553"/>
    </source>
</evidence>
<dbReference type="InterPro" id="IPR059000">
    <property type="entry name" value="ATPase_P-type_domA"/>
</dbReference>
<dbReference type="GO" id="GO:0005886">
    <property type="term" value="C:plasma membrane"/>
    <property type="evidence" value="ECO:0007669"/>
    <property type="project" value="UniProtKB-SubCell"/>
</dbReference>
<dbReference type="InterPro" id="IPR001757">
    <property type="entry name" value="P_typ_ATPase"/>
</dbReference>
<keyword evidence="12 15" id="KW-1133">Transmembrane helix</keyword>
<feature type="transmembrane region" description="Helical" evidence="15">
    <location>
        <begin position="718"/>
        <end position="737"/>
    </location>
</feature>
<evidence type="ECO:0000256" key="11">
    <source>
        <dbReference type="ARBA" id="ARBA00022967"/>
    </source>
</evidence>
<comment type="subcellular location">
    <subcellularLocation>
        <location evidence="1">Cell membrane</location>
        <topology evidence="1">Multi-pass membrane protein</topology>
    </subcellularLocation>
    <subcellularLocation>
        <location evidence="15">Membrane</location>
    </subcellularLocation>
</comment>
<keyword evidence="13" id="KW-0406">Ion transport</keyword>
<dbReference type="PANTHER" id="PTHR43520">
    <property type="entry name" value="ATP7, ISOFORM B"/>
    <property type="match status" value="1"/>
</dbReference>
<dbReference type="InterPro" id="IPR018303">
    <property type="entry name" value="ATPase_P-typ_P_site"/>
</dbReference>
<keyword evidence="4" id="KW-1003">Cell membrane</keyword>
<evidence type="ECO:0000256" key="1">
    <source>
        <dbReference type="ARBA" id="ARBA00004651"/>
    </source>
</evidence>
<dbReference type="NCBIfam" id="TIGR01525">
    <property type="entry name" value="ATPase-IB_hvy"/>
    <property type="match status" value="1"/>
</dbReference>
<dbReference type="OrthoDB" id="432719at2759"/>
<dbReference type="GO" id="GO:0043682">
    <property type="term" value="F:P-type divalent copper transporter activity"/>
    <property type="evidence" value="ECO:0007669"/>
    <property type="project" value="TreeGrafter"/>
</dbReference>
<keyword evidence="10" id="KW-0460">Magnesium</keyword>
<keyword evidence="5" id="KW-0597">Phosphoprotein</keyword>
<evidence type="ECO:0000256" key="6">
    <source>
        <dbReference type="ARBA" id="ARBA00022692"/>
    </source>
</evidence>
<dbReference type="InterPro" id="IPR023299">
    <property type="entry name" value="ATPase_P-typ_cyto_dom_N"/>
</dbReference>
<dbReference type="Pfam" id="PF00122">
    <property type="entry name" value="E1-E2_ATPase"/>
    <property type="match status" value="1"/>
</dbReference>
<dbReference type="EMBL" id="ASPP01017689">
    <property type="protein sequence ID" value="ETO16891.1"/>
    <property type="molecule type" value="Genomic_DNA"/>
</dbReference>
<proteinExistence type="inferred from homology"/>
<dbReference type="InterPro" id="IPR017969">
    <property type="entry name" value="Heavy-metal-associated_CS"/>
</dbReference>